<evidence type="ECO:0000313" key="2">
    <source>
        <dbReference type="Proteomes" id="UP000183028"/>
    </source>
</evidence>
<dbReference type="AlphaFoldDB" id="A0A1H6X4T3"/>
<feature type="non-terminal residue" evidence="1">
    <location>
        <position position="1"/>
    </location>
</feature>
<sequence>RILENRTGNKLTIEKLIDTLRGYNFQHIEGSGYIPTYTRNDATDILHEAFGFRTDYQINSEKNMKKIIKNTKTGRY</sequence>
<gene>
    <name evidence="1" type="ORF">SAMN04487834_10821</name>
</gene>
<name>A0A1H6X4T3_9FIRM</name>
<protein>
    <submittedName>
        <fullName evidence="1">Uncharacterized protein</fullName>
    </submittedName>
</protein>
<accession>A0A1H6X4T3</accession>
<keyword evidence="2" id="KW-1185">Reference proteome</keyword>
<organism evidence="1 2">
    <name type="scientific">Sharpea azabuensis</name>
    <dbReference type="NCBI Taxonomy" id="322505"/>
    <lineage>
        <taxon>Bacteria</taxon>
        <taxon>Bacillati</taxon>
        <taxon>Bacillota</taxon>
        <taxon>Erysipelotrichia</taxon>
        <taxon>Erysipelotrichales</taxon>
        <taxon>Coprobacillaceae</taxon>
        <taxon>Sharpea</taxon>
    </lineage>
</organism>
<dbReference type="Proteomes" id="UP000183028">
    <property type="component" value="Unassembled WGS sequence"/>
</dbReference>
<evidence type="ECO:0000313" key="1">
    <source>
        <dbReference type="EMBL" id="SEJ24159.1"/>
    </source>
</evidence>
<dbReference type="EMBL" id="FNYK01000082">
    <property type="protein sequence ID" value="SEJ24159.1"/>
    <property type="molecule type" value="Genomic_DNA"/>
</dbReference>
<reference evidence="2" key="1">
    <citation type="submission" date="2016-10" db="EMBL/GenBank/DDBJ databases">
        <authorList>
            <person name="Varghese N."/>
        </authorList>
    </citation>
    <scope>NUCLEOTIDE SEQUENCE [LARGE SCALE GENOMIC DNA]</scope>
    <source>
        <strain evidence="2">DSM 20406</strain>
    </source>
</reference>
<proteinExistence type="predicted"/>